<dbReference type="EMBL" id="PQXI01000143">
    <property type="protein sequence ID" value="TGO23130.1"/>
    <property type="molecule type" value="Genomic_DNA"/>
</dbReference>
<protein>
    <recommendedName>
        <fullName evidence="1">2EXR domain-containing protein</fullName>
    </recommendedName>
</protein>
<proteinExistence type="predicted"/>
<reference evidence="2 3" key="1">
    <citation type="submission" date="2017-12" db="EMBL/GenBank/DDBJ databases">
        <title>Comparative genomics of Botrytis spp.</title>
        <authorList>
            <person name="Valero-Jimenez C.A."/>
            <person name="Tapia P."/>
            <person name="Veloso J."/>
            <person name="Silva-Moreno E."/>
            <person name="Staats M."/>
            <person name="Valdes J.H."/>
            <person name="Van Kan J.A.L."/>
        </authorList>
    </citation>
    <scope>NUCLEOTIDE SEQUENCE [LARGE SCALE GENOMIC DNA]</scope>
    <source>
        <strain evidence="2 3">Bp0003</strain>
    </source>
</reference>
<feature type="domain" description="2EXR" evidence="1">
    <location>
        <begin position="89"/>
        <end position="195"/>
    </location>
</feature>
<name>A0A4Z1FHW8_9HELO</name>
<sequence>MYPFKKRFYRHCVCQSNKRIYNFILKQRRRSRRREVALRVAREEFFHHSLPGGCYFIPEYQDFISIPSSNLSLRRGIGPMFYEKNFFIFTLFGNLPAEIQLMIWEFASNKPTYLENRYRTHQKELVHLSRNQEAQGQIGNLEKFTGTGGVNYHNDSLGLLRVCHDSRTIAKKTRSQPYRTNYGNPVYIDFAIDTIFVIDSGA</sequence>
<keyword evidence="3" id="KW-1185">Reference proteome</keyword>
<accession>A0A4Z1FHW8</accession>
<dbReference type="InterPro" id="IPR045518">
    <property type="entry name" value="2EXR"/>
</dbReference>
<comment type="caution">
    <text evidence="2">The sequence shown here is derived from an EMBL/GenBank/DDBJ whole genome shotgun (WGS) entry which is preliminary data.</text>
</comment>
<dbReference type="AlphaFoldDB" id="A0A4Z1FHW8"/>
<evidence type="ECO:0000313" key="3">
    <source>
        <dbReference type="Proteomes" id="UP000297910"/>
    </source>
</evidence>
<dbReference type="Pfam" id="PF20150">
    <property type="entry name" value="2EXR"/>
    <property type="match status" value="1"/>
</dbReference>
<evidence type="ECO:0000259" key="1">
    <source>
        <dbReference type="Pfam" id="PF20150"/>
    </source>
</evidence>
<organism evidence="2 3">
    <name type="scientific">Botrytis paeoniae</name>
    <dbReference type="NCBI Taxonomy" id="278948"/>
    <lineage>
        <taxon>Eukaryota</taxon>
        <taxon>Fungi</taxon>
        <taxon>Dikarya</taxon>
        <taxon>Ascomycota</taxon>
        <taxon>Pezizomycotina</taxon>
        <taxon>Leotiomycetes</taxon>
        <taxon>Helotiales</taxon>
        <taxon>Sclerotiniaceae</taxon>
        <taxon>Botrytis</taxon>
    </lineage>
</organism>
<gene>
    <name evidence="2" type="ORF">BPAE_0143g00280</name>
</gene>
<evidence type="ECO:0000313" key="2">
    <source>
        <dbReference type="EMBL" id="TGO23130.1"/>
    </source>
</evidence>
<dbReference type="Proteomes" id="UP000297910">
    <property type="component" value="Unassembled WGS sequence"/>
</dbReference>